<reference evidence="3 4" key="1">
    <citation type="journal article" date="2014" name="BMC Genomics">
        <title>Complete genome sequence of producer of the glycopeptide antibiotic Aculeximycin Kutzneria albida DSM 43870T, a representative of minor genus of Pseudonocardiaceae.</title>
        <authorList>
            <person name="Rebets Y."/>
            <person name="Tokovenko B."/>
            <person name="Lushchyk I."/>
            <person name="Ruckert C."/>
            <person name="Zaburannyi N."/>
            <person name="Bechthold A."/>
            <person name="Kalinowski J."/>
            <person name="Luzhetskyy A."/>
        </authorList>
    </citation>
    <scope>NUCLEOTIDE SEQUENCE [LARGE SCALE GENOMIC DNA]</scope>
    <source>
        <strain evidence="3">DSM 43870</strain>
    </source>
</reference>
<feature type="binding site" description="from pocket A" evidence="1">
    <location>
        <begin position="420"/>
        <end position="423"/>
    </location>
    <ligand>
        <name>dTDP-4-dehydro-6-deoxy-alpha-D-glucose</name>
        <dbReference type="ChEBI" id="CHEBI:57649"/>
        <label>1</label>
    </ligand>
</feature>
<evidence type="ECO:0000313" key="4">
    <source>
        <dbReference type="Proteomes" id="UP000019225"/>
    </source>
</evidence>
<dbReference type="EMBL" id="CP007155">
    <property type="protein sequence ID" value="AHH99941.1"/>
    <property type="molecule type" value="Genomic_DNA"/>
</dbReference>
<feature type="binding site" description="from pocket B" evidence="1">
    <location>
        <begin position="382"/>
        <end position="384"/>
    </location>
    <ligand>
        <name>dTDP-4-dehydro-6-deoxy-alpha-D-glucose</name>
        <dbReference type="ChEBI" id="CHEBI:57649"/>
        <label>2</label>
    </ligand>
</feature>
<keyword evidence="4" id="KW-1185">Reference proteome</keyword>
<dbReference type="Proteomes" id="UP000019225">
    <property type="component" value="Chromosome"/>
</dbReference>
<feature type="binding site" description="from pocket B" evidence="1">
    <location>
        <begin position="387"/>
        <end position="388"/>
    </location>
    <ligand>
        <name>dTDP-4-dehydro-6-deoxy-alpha-D-glucose</name>
        <dbReference type="ChEBI" id="CHEBI:57649"/>
        <label>2</label>
    </ligand>
</feature>
<feature type="binding site" description="from pocket A" evidence="1">
    <location>
        <position position="66"/>
    </location>
    <ligand>
        <name>dTDP-4-dehydro-6-deoxy-alpha-D-glucose</name>
        <dbReference type="ChEBI" id="CHEBI:57649"/>
        <label>1</label>
    </ligand>
</feature>
<evidence type="ECO:0000313" key="3">
    <source>
        <dbReference type="EMBL" id="AHH99941.1"/>
    </source>
</evidence>
<sequence>MTDVAAASSHSASASDSDIHLRIAGSALSSAGQVESLSDFNRWLVACGEENYTHVEKVPLADLERWHIEPETGNIGHDSGKFFTVEGLDVRLPEAAVSSWTQPIINQPEVGILGILVKEFHGVLHCLMQAKVEPGNFNGVQLSPTVQATKSNYTKVHQGKSVPYLEYFRDRSRPHRVIADVRQSEQGSWFHQKRNRNIIIEVFEDVELLEGFCWLTIGQVHELLAVEDLINMDARTVLSCLPFAGAQLPEVSGDGFRASLVRSCGEEFGSAHSTGEVLTWITDARTRYDVDARRIPLNQVRNWCRSDELIWHESGAFFNVIGVNVKAGGREVAQWMQPMIEPLGIGVVAVLVKRINGVLHALMHTRVEPGYLDVIELAPTVQCTPENYDLLPSAARPPFLDEVLGADPAAIRYETVLSEEGGRFYHARNRYLVVETEREISPEEHPDYRWLSLGQLAELLRHSHYVNIQARSLIACMHSLWSPQTAYA</sequence>
<dbReference type="InterPro" id="IPR038153">
    <property type="entry name" value="EvaA-like_sf"/>
</dbReference>
<proteinExistence type="predicted"/>
<feature type="binding site" description="from pocket A" evidence="1">
    <location>
        <position position="233"/>
    </location>
    <ligand>
        <name>dTDP-4-dehydro-6-deoxy-alpha-D-glucose</name>
        <dbReference type="ChEBI" id="CHEBI:57649"/>
        <label>1</label>
    </ligand>
</feature>
<dbReference type="HOGENOM" id="CLU_045374_0_0_11"/>
<dbReference type="Pfam" id="PF03559">
    <property type="entry name" value="Hexose_dehydrat"/>
    <property type="match status" value="2"/>
</dbReference>
<evidence type="ECO:0000259" key="2">
    <source>
        <dbReference type="Pfam" id="PF03559"/>
    </source>
</evidence>
<feature type="domain" description="dTDP-4-dehydro-6-deoxy-alpha-D-glucopyranose 2,3-dehydratase" evidence="2">
    <location>
        <begin position="39"/>
        <end position="241"/>
    </location>
</feature>
<dbReference type="AlphaFoldDB" id="W5WH67"/>
<accession>W5WH67</accession>
<feature type="domain" description="dTDP-4-dehydro-6-deoxy-alpha-D-glucopyranose 2,3-dehydratase" evidence="2">
    <location>
        <begin position="275"/>
        <end position="477"/>
    </location>
</feature>
<gene>
    <name evidence="3" type="primary">acuS4</name>
    <name evidence="3" type="ORF">KALB_6582</name>
</gene>
<dbReference type="RefSeq" id="WP_025359821.1">
    <property type="nucleotide sequence ID" value="NZ_CP007155.1"/>
</dbReference>
<dbReference type="PATRIC" id="fig|1449976.3.peg.6607"/>
<dbReference type="InterPro" id="IPR005212">
    <property type="entry name" value="EvaA-like"/>
</dbReference>
<dbReference type="Gene3D" id="3.90.79.40">
    <property type="entry name" value="EvaA sugar 2,3-dehydratase subunit"/>
    <property type="match status" value="2"/>
</dbReference>
<feature type="binding site" description="from pocket B" evidence="1">
    <location>
        <position position="366"/>
    </location>
    <ligand>
        <name>dTDP-4-dehydro-6-deoxy-alpha-D-glucose</name>
        <dbReference type="ChEBI" id="CHEBI:57649"/>
        <label>2</label>
    </ligand>
</feature>
<feature type="binding site" description="from pocket B" evidence="1">
    <location>
        <position position="188"/>
    </location>
    <ligand>
        <name>dTDP-4-dehydro-6-deoxy-alpha-D-glucose</name>
        <dbReference type="ChEBI" id="CHEBI:57649"/>
        <label>2</label>
    </ligand>
</feature>
<feature type="binding site" description="from pocket A" evidence="1">
    <location>
        <begin position="149"/>
        <end position="153"/>
    </location>
    <ligand>
        <name>dTDP-4-dehydro-6-deoxy-alpha-D-glucose</name>
        <dbReference type="ChEBI" id="CHEBI:57649"/>
        <label>1</label>
    </ligand>
</feature>
<protein>
    <submittedName>
        <fullName evidence="3">NDP-hexose 2,3-dehydratase</fullName>
    </submittedName>
</protein>
<dbReference type="GO" id="GO:0016829">
    <property type="term" value="F:lyase activity"/>
    <property type="evidence" value="ECO:0007669"/>
    <property type="project" value="InterPro"/>
</dbReference>
<dbReference type="OrthoDB" id="9814961at2"/>
<evidence type="ECO:0000256" key="1">
    <source>
        <dbReference type="PIRSR" id="PIRSR605212-50"/>
    </source>
</evidence>
<dbReference type="STRING" id="1449976.KALB_6582"/>
<dbReference type="eggNOG" id="ENOG502Z8MY">
    <property type="taxonomic scope" value="Bacteria"/>
</dbReference>
<organism evidence="3 4">
    <name type="scientific">Kutzneria albida DSM 43870</name>
    <dbReference type="NCBI Taxonomy" id="1449976"/>
    <lineage>
        <taxon>Bacteria</taxon>
        <taxon>Bacillati</taxon>
        <taxon>Actinomycetota</taxon>
        <taxon>Actinomycetes</taxon>
        <taxon>Pseudonocardiales</taxon>
        <taxon>Pseudonocardiaceae</taxon>
        <taxon>Kutzneria</taxon>
    </lineage>
</organism>
<dbReference type="KEGG" id="kal:KALB_6582"/>
<name>W5WH67_9PSEU</name>
<feature type="binding site" description="from pocket B" evidence="1">
    <location>
        <position position="303"/>
    </location>
    <ligand>
        <name>dTDP-4-dehydro-6-deoxy-alpha-D-glucose</name>
        <dbReference type="ChEBI" id="CHEBI:57649"/>
        <label>2</label>
    </ligand>
</feature>